<feature type="binding site" evidence="4">
    <location>
        <position position="61"/>
    </location>
    <ligand>
        <name>1-deoxy-D-xylulose 5-phosphate</name>
        <dbReference type="ChEBI" id="CHEBI:57792"/>
    </ligand>
</feature>
<feature type="binding site" evidence="4">
    <location>
        <position position="203"/>
    </location>
    <ligand>
        <name>3-amino-2-oxopropyl phosphate</name>
        <dbReference type="ChEBI" id="CHEBI:57279"/>
    </ligand>
</feature>
<dbReference type="InterPro" id="IPR004569">
    <property type="entry name" value="PyrdxlP_synth_PdxJ"/>
</dbReference>
<accession>A0ABV2B2G4</accession>
<comment type="function">
    <text evidence="4">Catalyzes the complicated ring closure reaction between the two acyclic compounds 1-deoxy-D-xylulose-5-phosphate (DXP) and 3-amino-2-oxopropyl phosphate (1-amino-acetone-3-phosphate or AAP) to form pyridoxine 5'-phosphate (PNP) and inorganic phosphate.</text>
</comment>
<comment type="caution">
    <text evidence="6">The sequence shown here is derived from an EMBL/GenBank/DDBJ whole genome shotgun (WGS) entry which is preliminary data.</text>
</comment>
<reference evidence="6 7" key="1">
    <citation type="submission" date="2013-03" db="EMBL/GenBank/DDBJ databases">
        <title>Salinisphaera dokdonensis CL-ES53 Genome Sequencing.</title>
        <authorList>
            <person name="Li C."/>
            <person name="Lai Q."/>
            <person name="Shao Z."/>
        </authorList>
    </citation>
    <scope>NUCLEOTIDE SEQUENCE [LARGE SCALE GENOMIC DNA]</scope>
    <source>
        <strain evidence="6 7">CL-ES53</strain>
    </source>
</reference>
<dbReference type="EMBL" id="APND01000004">
    <property type="protein sequence ID" value="MES1930066.1"/>
    <property type="molecule type" value="Genomic_DNA"/>
</dbReference>
<feature type="site" description="Transition state stabilizer" evidence="4">
    <location>
        <position position="162"/>
    </location>
</feature>
<evidence type="ECO:0000256" key="3">
    <source>
        <dbReference type="ARBA" id="ARBA00023096"/>
    </source>
</evidence>
<evidence type="ECO:0000313" key="6">
    <source>
        <dbReference type="EMBL" id="MES1930066.1"/>
    </source>
</evidence>
<feature type="binding site" evidence="4">
    <location>
        <begin position="224"/>
        <end position="225"/>
    </location>
    <ligand>
        <name>3-amino-2-oxopropyl phosphate</name>
        <dbReference type="ChEBI" id="CHEBI:57279"/>
    </ligand>
</feature>
<protein>
    <recommendedName>
        <fullName evidence="4 5">Pyridoxine 5'-phosphate synthase</fullName>
        <shortName evidence="4">PNP synthase</shortName>
        <ecNumber evidence="4 5">2.6.99.2</ecNumber>
    </recommendedName>
</protein>
<comment type="similarity">
    <text evidence="4">Belongs to the PNP synthase family.</text>
</comment>
<dbReference type="InterPro" id="IPR036130">
    <property type="entry name" value="Pyridoxine-5'_phos_synth"/>
</dbReference>
<evidence type="ECO:0000256" key="5">
    <source>
        <dbReference type="NCBIfam" id="TIGR00559"/>
    </source>
</evidence>
<keyword evidence="1 4" id="KW-0963">Cytoplasm</keyword>
<dbReference type="HAMAP" id="MF_00279">
    <property type="entry name" value="PdxJ"/>
    <property type="match status" value="1"/>
</dbReference>
<keyword evidence="3 4" id="KW-0664">Pyridoxine biosynthesis</keyword>
<evidence type="ECO:0000256" key="1">
    <source>
        <dbReference type="ARBA" id="ARBA00022490"/>
    </source>
</evidence>
<feature type="active site" description="Proton acceptor" evidence="4">
    <location>
        <position position="54"/>
    </location>
</feature>
<feature type="binding site" evidence="4">
    <location>
        <position position="29"/>
    </location>
    <ligand>
        <name>3-amino-2-oxopropyl phosphate</name>
        <dbReference type="ChEBI" id="CHEBI:57279"/>
    </ligand>
</feature>
<dbReference type="PANTHER" id="PTHR30456">
    <property type="entry name" value="PYRIDOXINE 5'-PHOSPHATE SYNTHASE"/>
    <property type="match status" value="1"/>
</dbReference>
<evidence type="ECO:0000256" key="2">
    <source>
        <dbReference type="ARBA" id="ARBA00022679"/>
    </source>
</evidence>
<comment type="pathway">
    <text evidence="4">Cofactor biosynthesis; pyridoxine 5'-phosphate biosynthesis; pyridoxine 5'-phosphate from D-erythrose 4-phosphate: step 5/5.</text>
</comment>
<comment type="subcellular location">
    <subcellularLocation>
        <location evidence="4">Cytoplasm</location>
    </subcellularLocation>
</comment>
<dbReference type="NCBIfam" id="NF003627">
    <property type="entry name" value="PRK05265.1-5"/>
    <property type="match status" value="1"/>
</dbReference>
<organism evidence="6 7">
    <name type="scientific">Salinisphaera dokdonensis CL-ES53</name>
    <dbReference type="NCBI Taxonomy" id="1304272"/>
    <lineage>
        <taxon>Bacteria</taxon>
        <taxon>Pseudomonadati</taxon>
        <taxon>Pseudomonadota</taxon>
        <taxon>Gammaproteobacteria</taxon>
        <taxon>Salinisphaerales</taxon>
        <taxon>Salinisphaeraceae</taxon>
        <taxon>Salinisphaera</taxon>
    </lineage>
</organism>
<proteinExistence type="inferred from homology"/>
<name>A0ABV2B2G4_9GAMM</name>
<evidence type="ECO:0000313" key="7">
    <source>
        <dbReference type="Proteomes" id="UP001460888"/>
    </source>
</evidence>
<feature type="active site" description="Proton acceptor" evidence="4">
    <location>
        <position position="81"/>
    </location>
</feature>
<gene>
    <name evidence="4" type="primary">pdxJ</name>
    <name evidence="6" type="ORF">SADO_12463</name>
</gene>
<dbReference type="Gene3D" id="3.20.20.70">
    <property type="entry name" value="Aldolase class I"/>
    <property type="match status" value="1"/>
</dbReference>
<sequence>MTNNHNSNGHAPLRLGVNVDHVATLRQARGTTYPDVAAAARSAMAAGADSITVHLREDRRHIQDADVEALTAAGDVPVNLEMALTAEMLDIADRLKPRDACLVPERREELTTEGGLDVAGQVEAVRDAVTRLQGAGIHAALFIDPDTAQIDAAADAGARVIELHTGAYADAAEGGDRDAQLERIESAAAHAHSLGIEVHAGHGLTTDNVGPIAAIEAIVELNIGHALIADAVFVGIAEAVRAMRAAMDSGRRALR</sequence>
<feature type="active site" description="Proton donor" evidence="4">
    <location>
        <position position="202"/>
    </location>
</feature>
<dbReference type="SUPFAM" id="SSF63892">
    <property type="entry name" value="Pyridoxine 5'-phosphate synthase"/>
    <property type="match status" value="1"/>
</dbReference>
<dbReference type="NCBIfam" id="NF003624">
    <property type="entry name" value="PRK05265.1-2"/>
    <property type="match status" value="1"/>
</dbReference>
<dbReference type="RefSeq" id="WP_353111930.1">
    <property type="nucleotide sequence ID" value="NZ_APND01000004.1"/>
</dbReference>
<feature type="binding site" evidence="4">
    <location>
        <position position="18"/>
    </location>
    <ligand>
        <name>3-amino-2-oxopropyl phosphate</name>
        <dbReference type="ChEBI" id="CHEBI:57279"/>
    </ligand>
</feature>
<feature type="binding site" evidence="4">
    <location>
        <position position="56"/>
    </location>
    <ligand>
        <name>1-deoxy-D-xylulose 5-phosphate</name>
        <dbReference type="ChEBI" id="CHEBI:57792"/>
    </ligand>
</feature>
<keyword evidence="2 4" id="KW-0808">Transferase</keyword>
<evidence type="ECO:0000256" key="4">
    <source>
        <dbReference type="HAMAP-Rule" id="MF_00279"/>
    </source>
</evidence>
<dbReference type="NCBIfam" id="NF003625">
    <property type="entry name" value="PRK05265.1-3"/>
    <property type="match status" value="1"/>
</dbReference>
<dbReference type="Proteomes" id="UP001460888">
    <property type="component" value="Unassembled WGS sequence"/>
</dbReference>
<comment type="subunit">
    <text evidence="4">Homooctamer; tetramer of dimers.</text>
</comment>
<feature type="binding site" evidence="4">
    <location>
        <begin position="20"/>
        <end position="21"/>
    </location>
    <ligand>
        <name>1-deoxy-D-xylulose 5-phosphate</name>
        <dbReference type="ChEBI" id="CHEBI:57792"/>
    </ligand>
</feature>
<dbReference type="EC" id="2.6.99.2" evidence="4 5"/>
<dbReference type="Pfam" id="PF03740">
    <property type="entry name" value="PdxJ"/>
    <property type="match status" value="1"/>
</dbReference>
<dbReference type="InterPro" id="IPR013785">
    <property type="entry name" value="Aldolase_TIM"/>
</dbReference>
<keyword evidence="7" id="KW-1185">Reference proteome</keyword>
<dbReference type="PANTHER" id="PTHR30456:SF0">
    <property type="entry name" value="PYRIDOXINE 5'-PHOSPHATE SYNTHASE"/>
    <property type="match status" value="1"/>
</dbReference>
<feature type="binding site" evidence="4">
    <location>
        <position position="111"/>
    </location>
    <ligand>
        <name>1-deoxy-D-xylulose 5-phosphate</name>
        <dbReference type="ChEBI" id="CHEBI:57792"/>
    </ligand>
</feature>
<dbReference type="CDD" id="cd00003">
    <property type="entry name" value="PNPsynthase"/>
    <property type="match status" value="1"/>
</dbReference>
<dbReference type="NCBIfam" id="TIGR00559">
    <property type="entry name" value="pdxJ"/>
    <property type="match status" value="1"/>
</dbReference>
<comment type="catalytic activity">
    <reaction evidence="4">
        <text>3-amino-2-oxopropyl phosphate + 1-deoxy-D-xylulose 5-phosphate = pyridoxine 5'-phosphate + phosphate + 2 H2O + H(+)</text>
        <dbReference type="Rhea" id="RHEA:15265"/>
        <dbReference type="ChEBI" id="CHEBI:15377"/>
        <dbReference type="ChEBI" id="CHEBI:15378"/>
        <dbReference type="ChEBI" id="CHEBI:43474"/>
        <dbReference type="ChEBI" id="CHEBI:57279"/>
        <dbReference type="ChEBI" id="CHEBI:57792"/>
        <dbReference type="ChEBI" id="CHEBI:58589"/>
        <dbReference type="EC" id="2.6.99.2"/>
    </reaction>
</comment>